<comment type="caution">
    <text evidence="2">The sequence shown here is derived from an EMBL/GenBank/DDBJ whole genome shotgun (WGS) entry which is preliminary data.</text>
</comment>
<dbReference type="InterPro" id="IPR029261">
    <property type="entry name" value="Transposase_Znf"/>
</dbReference>
<reference evidence="2 3" key="1">
    <citation type="submission" date="2018-05" db="EMBL/GenBank/DDBJ databases">
        <title>Micromonosporas from Atacama Desert.</title>
        <authorList>
            <person name="Carro L."/>
            <person name="Golinska P."/>
            <person name="Klenk H.-P."/>
            <person name="Goodfellow M."/>
        </authorList>
    </citation>
    <scope>NUCLEOTIDE SEQUENCE [LARGE SCALE GENOMIC DNA]</scope>
    <source>
        <strain evidence="2 3">4G51</strain>
    </source>
</reference>
<proteinExistence type="predicted"/>
<protein>
    <recommendedName>
        <fullName evidence="1">Transposase IS204/IS1001/IS1096/IS1165 zinc-finger domain-containing protein</fullName>
    </recommendedName>
</protein>
<gene>
    <name evidence="2" type="ORF">DKT69_05950</name>
</gene>
<name>A0A317DP06_9ACTN</name>
<sequence length="115" mass="12886">MFQAHPLGSGVHALTVATVERTATPQQRHQCPDCSTLSRRVQSRYERRLLDAAMAGQEMVHLRVRRFFCTLASCARKIYAEQIEGLPLRHSRDIWLIRRMLEAVGLALSGGPGSS</sequence>
<evidence type="ECO:0000259" key="1">
    <source>
        <dbReference type="Pfam" id="PF14690"/>
    </source>
</evidence>
<evidence type="ECO:0000313" key="2">
    <source>
        <dbReference type="EMBL" id="PWR16387.1"/>
    </source>
</evidence>
<accession>A0A317DP06</accession>
<dbReference type="Pfam" id="PF14690">
    <property type="entry name" value="Zn_ribbon_ISL3"/>
    <property type="match status" value="1"/>
</dbReference>
<evidence type="ECO:0000313" key="3">
    <source>
        <dbReference type="Proteomes" id="UP000246050"/>
    </source>
</evidence>
<dbReference type="Proteomes" id="UP000246050">
    <property type="component" value="Unassembled WGS sequence"/>
</dbReference>
<dbReference type="OrthoDB" id="3238779at2"/>
<dbReference type="EMBL" id="QGKS01000126">
    <property type="protein sequence ID" value="PWR16387.1"/>
    <property type="molecule type" value="Genomic_DNA"/>
</dbReference>
<dbReference type="AlphaFoldDB" id="A0A317DP06"/>
<organism evidence="2 3">
    <name type="scientific">Micromonospora sicca</name>
    <dbReference type="NCBI Taxonomy" id="2202420"/>
    <lineage>
        <taxon>Bacteria</taxon>
        <taxon>Bacillati</taxon>
        <taxon>Actinomycetota</taxon>
        <taxon>Actinomycetes</taxon>
        <taxon>Micromonosporales</taxon>
        <taxon>Micromonosporaceae</taxon>
        <taxon>Micromonospora</taxon>
    </lineage>
</organism>
<feature type="domain" description="Transposase IS204/IS1001/IS1096/IS1165 zinc-finger" evidence="1">
    <location>
        <begin position="28"/>
        <end position="69"/>
    </location>
</feature>